<reference evidence="3" key="1">
    <citation type="journal article" date="2013" name="Nat. Genet.">
        <title>The Capsella rubella genome and the genomic consequences of rapid mating system evolution.</title>
        <authorList>
            <person name="Slotte T."/>
            <person name="Hazzouri K.M."/>
            <person name="Agren J.A."/>
            <person name="Koenig D."/>
            <person name="Maumus F."/>
            <person name="Guo Y.L."/>
            <person name="Steige K."/>
            <person name="Platts A.E."/>
            <person name="Escobar J.S."/>
            <person name="Newman L.K."/>
            <person name="Wang W."/>
            <person name="Mandakova T."/>
            <person name="Vello E."/>
            <person name="Smith L.M."/>
            <person name="Henz S.R."/>
            <person name="Steffen J."/>
            <person name="Takuno S."/>
            <person name="Brandvain Y."/>
            <person name="Coop G."/>
            <person name="Andolfatto P."/>
            <person name="Hu T.T."/>
            <person name="Blanchette M."/>
            <person name="Clark R.M."/>
            <person name="Quesneville H."/>
            <person name="Nordborg M."/>
            <person name="Gaut B.S."/>
            <person name="Lysak M.A."/>
            <person name="Jenkins J."/>
            <person name="Grimwood J."/>
            <person name="Chapman J."/>
            <person name="Prochnik S."/>
            <person name="Shu S."/>
            <person name="Rokhsar D."/>
            <person name="Schmutz J."/>
            <person name="Weigel D."/>
            <person name="Wright S.I."/>
        </authorList>
    </citation>
    <scope>NUCLEOTIDE SEQUENCE [LARGE SCALE GENOMIC DNA]</scope>
    <source>
        <strain evidence="3">cv. Monte Gargano</strain>
    </source>
</reference>
<feature type="compositionally biased region" description="Polar residues" evidence="1">
    <location>
        <begin position="437"/>
        <end position="455"/>
    </location>
</feature>
<feature type="region of interest" description="Disordered" evidence="1">
    <location>
        <begin position="249"/>
        <end position="289"/>
    </location>
</feature>
<dbReference type="EMBL" id="KB870812">
    <property type="protein sequence ID" value="EOA14670.1"/>
    <property type="molecule type" value="Genomic_DNA"/>
</dbReference>
<feature type="compositionally biased region" description="Basic and acidic residues" evidence="1">
    <location>
        <begin position="464"/>
        <end position="475"/>
    </location>
</feature>
<dbReference type="PANTHER" id="PTHR34536">
    <property type="entry name" value="DENTIN SIALOPHOSPHOPROTEIN-LIKE PROTEIN"/>
    <property type="match status" value="1"/>
</dbReference>
<keyword evidence="3" id="KW-1185">Reference proteome</keyword>
<feature type="compositionally biased region" description="Low complexity" evidence="1">
    <location>
        <begin position="721"/>
        <end position="731"/>
    </location>
</feature>
<accession>R0GQN9</accession>
<organism evidence="2 3">
    <name type="scientific">Capsella rubella</name>
    <dbReference type="NCBI Taxonomy" id="81985"/>
    <lineage>
        <taxon>Eukaryota</taxon>
        <taxon>Viridiplantae</taxon>
        <taxon>Streptophyta</taxon>
        <taxon>Embryophyta</taxon>
        <taxon>Tracheophyta</taxon>
        <taxon>Spermatophyta</taxon>
        <taxon>Magnoliopsida</taxon>
        <taxon>eudicotyledons</taxon>
        <taxon>Gunneridae</taxon>
        <taxon>Pentapetalae</taxon>
        <taxon>rosids</taxon>
        <taxon>malvids</taxon>
        <taxon>Brassicales</taxon>
        <taxon>Brassicaceae</taxon>
        <taxon>Camelineae</taxon>
        <taxon>Capsella</taxon>
    </lineage>
</organism>
<feature type="region of interest" description="Disordered" evidence="1">
    <location>
        <begin position="574"/>
        <end position="646"/>
    </location>
</feature>
<feature type="region of interest" description="Disordered" evidence="1">
    <location>
        <begin position="16"/>
        <end position="54"/>
    </location>
</feature>
<name>R0GQN9_9BRAS</name>
<protein>
    <submittedName>
        <fullName evidence="2">Uncharacterized protein</fullName>
    </submittedName>
</protein>
<feature type="region of interest" description="Disordered" evidence="1">
    <location>
        <begin position="312"/>
        <end position="390"/>
    </location>
</feature>
<feature type="compositionally biased region" description="Basic and acidic residues" evidence="1">
    <location>
        <begin position="684"/>
        <end position="709"/>
    </location>
</feature>
<evidence type="ECO:0000313" key="2">
    <source>
        <dbReference type="EMBL" id="EOA14670.1"/>
    </source>
</evidence>
<sequence>MTSNDGVELPWKVVAKGSRSSTRRSKKPVVSVAASGIEAEDKSSTGSVAGKSKPEKLEVSVLGQHSAERVEHVPIKKRRFIVFSPSPAQCEGSENKAQINHVLPVSRLNPKLISDVQDENPDCSGHDYSGIKILADAACSTDLSYDLAPSVDRLLAEDSVVQQQDASTISTCAEGNDSSAGTANVLHTAVDSSDQDRQSKSDIVVHQRYPLKNLCKELADLQNVKQSRMTSGGMIAPKKTSTTLLDEFSERPKANVTTSESETLAPDSGAVTVSEKSLAKEPTDRNKDEGLKNAMFHWDLNEPCDVEDEAYGRDAEEEITESIAPKESGPLDGSKDSMGGVDTSATNDKECPSSYDSQIEDGELREPYPCEENEGETGEFEQLDYGSEPEDERFYSMDYEKGILTDKNFRHVKSESGDAPRNGEANEGSDIEKQVVVNMSDSHPKKGSSSPTRSFASKPYKKLPSHDAIQRRRPDNYAGLSTGPDRFIGRDDRLGMCTPRRGGYFSGWDSKRRFCQPNYKDNSYGFGRPRHKSMADDQGMMNGYDESGSGPDGYVRRQFSNGGYRGRCRRFPYGGDRNFKGRHSDTNQFPGRMHNRMSGNRRDRGGSPVFKRMHHPQSESRSRSRSPNSWNGINRPIPPPPGGFREDERMMERVRLPLQKRFPGDQEMGYMSPPRNIISSPRFFEGRNNDTGDNHNSFRERKFRPEHSFDVGNSMRRPNSDKNNNSNNFRPFIRNMRFDGAEEKTCMNRFEMAQLERTRRAEATANGGDDTRRFKFNEEQAVVVANNNNNES</sequence>
<dbReference type="STRING" id="81985.R0GQN9"/>
<dbReference type="AlphaFoldDB" id="R0GQN9"/>
<dbReference type="eggNOG" id="ENOG502QQSF">
    <property type="taxonomic scope" value="Eukaryota"/>
</dbReference>
<feature type="region of interest" description="Disordered" evidence="1">
    <location>
        <begin position="405"/>
        <end position="484"/>
    </location>
</feature>
<dbReference type="PANTHER" id="PTHR34536:SF6">
    <property type="entry name" value="DENTIN SIALOPHOSPHOPROTEIN-LIKE PROTEIN"/>
    <property type="match status" value="1"/>
</dbReference>
<feature type="region of interest" description="Disordered" evidence="1">
    <location>
        <begin position="663"/>
        <end position="731"/>
    </location>
</feature>
<evidence type="ECO:0000256" key="1">
    <source>
        <dbReference type="SAM" id="MobiDB-lite"/>
    </source>
</evidence>
<evidence type="ECO:0000313" key="3">
    <source>
        <dbReference type="Proteomes" id="UP000029121"/>
    </source>
</evidence>
<dbReference type="Proteomes" id="UP000029121">
    <property type="component" value="Unassembled WGS sequence"/>
</dbReference>
<feature type="compositionally biased region" description="Basic and acidic residues" evidence="1">
    <location>
        <begin position="277"/>
        <end position="289"/>
    </location>
</feature>
<gene>
    <name evidence="2" type="ORF">CARUB_v10027942mg</name>
</gene>
<feature type="compositionally biased region" description="Acidic residues" evidence="1">
    <location>
        <begin position="369"/>
        <end position="390"/>
    </location>
</feature>
<feature type="compositionally biased region" description="Basic and acidic residues" evidence="1">
    <location>
        <begin position="405"/>
        <end position="418"/>
    </location>
</feature>
<proteinExistence type="predicted"/>